<dbReference type="InterPro" id="IPR055403">
    <property type="entry name" value="ARM_KNTC1_1st"/>
</dbReference>
<dbReference type="GO" id="GO:0005737">
    <property type="term" value="C:cytoplasm"/>
    <property type="evidence" value="ECO:0007669"/>
    <property type="project" value="TreeGrafter"/>
</dbReference>
<dbReference type="EMBL" id="KN730968">
    <property type="protein sequence ID" value="KIH60433.1"/>
    <property type="molecule type" value="Genomic_DNA"/>
</dbReference>
<dbReference type="GO" id="GO:0007094">
    <property type="term" value="P:mitotic spindle assembly checkpoint signaling"/>
    <property type="evidence" value="ECO:0007669"/>
    <property type="project" value="TreeGrafter"/>
</dbReference>
<dbReference type="GO" id="GO:1990423">
    <property type="term" value="C:RZZ complex"/>
    <property type="evidence" value="ECO:0007669"/>
    <property type="project" value="TreeGrafter"/>
</dbReference>
<dbReference type="Pfam" id="PF24520">
    <property type="entry name" value="ARM_KNTC1_1st"/>
    <property type="match status" value="1"/>
</dbReference>
<evidence type="ECO:0000313" key="2">
    <source>
        <dbReference type="EMBL" id="KIH60433.1"/>
    </source>
</evidence>
<sequence length="633" mass="72044">MRYSIVETDFGDDETKNFGKRNEFASLTSLYEIKTLATVSGDFDNTENEEPGLDIVTPAVITESNEKWLAIAVGDDVSIFSSNFDIEHLFTQPFKTESYVRARRCSNGRFLMGLTMEGLLVVTDLWTFATVLEKSIRTNPSELFHDFMFVDKPGISPKLGTIAVVVQCGDHMEMQVRSMKTLEVAYRVTVTSGTALLPVSETADRVILLPWFNTNRARCLRSEEDAVKLREIVESQPEMKLQRLIARNQLDQAEQFATQFGLDVQKVHVARMEYLFSQSTINDSDEDFTKLVKSFEAVKDHNLVGEICFSGAITFDKYDRIIGLLAYARKRAITDSETIDRLAQASYILATYRLMMGPENARFDAESLWQNFVAGVQGEGEWCELFFSMLSDGLVKICPLLVDYLLSLARDLEIMDSENFPLNALHATSTFERILLKQVDETITATRQVESSRSKNLVGRSSAWHDQCLLVSETIENLSISKKSLEAICRTAEMGQILMSYSTPLGMLDTVLAAEYNFIKFIRFMFTHDRYSLAQRLVDAVKMVETYCQLFEKHSPLVSLVRVYVLYAEYLQKYATQELTVLQFLEELRADKGEKFLFEVASRVIDDWQREIDSAVVVWTEVTIMSVQSHTSL</sequence>
<dbReference type="PANTHER" id="PTHR15688:SF1">
    <property type="entry name" value="KINETOCHORE-ASSOCIATED PROTEIN 1"/>
    <property type="match status" value="1"/>
</dbReference>
<reference evidence="2 3" key="1">
    <citation type="submission" date="2013-12" db="EMBL/GenBank/DDBJ databases">
        <title>Draft genome of the parsitic nematode Ancylostoma duodenale.</title>
        <authorList>
            <person name="Mitreva M."/>
        </authorList>
    </citation>
    <scope>NUCLEOTIDE SEQUENCE [LARGE SCALE GENOMIC DNA]</scope>
    <source>
        <strain evidence="2 3">Zhejiang</strain>
    </source>
</reference>
<dbReference type="InterPro" id="IPR052802">
    <property type="entry name" value="KNTC1"/>
</dbReference>
<protein>
    <recommendedName>
        <fullName evidence="1">KNTC1 first ARM-repeats domain-containing protein</fullName>
    </recommendedName>
</protein>
<accession>A0A0C2CU64</accession>
<dbReference type="GO" id="GO:0005828">
    <property type="term" value="C:kinetochore microtubule"/>
    <property type="evidence" value="ECO:0007669"/>
    <property type="project" value="TreeGrafter"/>
</dbReference>
<evidence type="ECO:0000313" key="3">
    <source>
        <dbReference type="Proteomes" id="UP000054047"/>
    </source>
</evidence>
<dbReference type="GO" id="GO:0031267">
    <property type="term" value="F:small GTPase binding"/>
    <property type="evidence" value="ECO:0007669"/>
    <property type="project" value="TreeGrafter"/>
</dbReference>
<dbReference type="OrthoDB" id="5868545at2759"/>
<evidence type="ECO:0000259" key="1">
    <source>
        <dbReference type="Pfam" id="PF24520"/>
    </source>
</evidence>
<organism evidence="2 3">
    <name type="scientific">Ancylostoma duodenale</name>
    <dbReference type="NCBI Taxonomy" id="51022"/>
    <lineage>
        <taxon>Eukaryota</taxon>
        <taxon>Metazoa</taxon>
        <taxon>Ecdysozoa</taxon>
        <taxon>Nematoda</taxon>
        <taxon>Chromadorea</taxon>
        <taxon>Rhabditida</taxon>
        <taxon>Rhabditina</taxon>
        <taxon>Rhabditomorpha</taxon>
        <taxon>Strongyloidea</taxon>
        <taxon>Ancylostomatidae</taxon>
        <taxon>Ancylostomatinae</taxon>
        <taxon>Ancylostoma</taxon>
    </lineage>
</organism>
<dbReference type="AlphaFoldDB" id="A0A0C2CU64"/>
<gene>
    <name evidence="2" type="ORF">ANCDUO_09319</name>
</gene>
<dbReference type="Proteomes" id="UP000054047">
    <property type="component" value="Unassembled WGS sequence"/>
</dbReference>
<dbReference type="PANTHER" id="PTHR15688">
    <property type="entry name" value="KINETOCHORE-ASSOCIATED PROTEIN 1"/>
    <property type="match status" value="1"/>
</dbReference>
<dbReference type="GO" id="GO:0000070">
    <property type="term" value="P:mitotic sister chromatid segregation"/>
    <property type="evidence" value="ECO:0007669"/>
    <property type="project" value="TreeGrafter"/>
</dbReference>
<feature type="domain" description="KNTC1 first ARM-repeats" evidence="1">
    <location>
        <begin position="243"/>
        <end position="389"/>
    </location>
</feature>
<keyword evidence="3" id="KW-1185">Reference proteome</keyword>
<proteinExistence type="predicted"/>
<dbReference type="GO" id="GO:1903394">
    <property type="term" value="P:protein localization to kinetochore involved in kinetochore assembly"/>
    <property type="evidence" value="ECO:0007669"/>
    <property type="project" value="TreeGrafter"/>
</dbReference>
<name>A0A0C2CU64_9BILA</name>